<dbReference type="RefSeq" id="XP_016609842.1">
    <property type="nucleotide sequence ID" value="XM_016751855.1"/>
</dbReference>
<evidence type="ECO:0000256" key="4">
    <source>
        <dbReference type="ARBA" id="ARBA00022824"/>
    </source>
</evidence>
<dbReference type="GO" id="GO:1990071">
    <property type="term" value="C:TRAPPII protein complex"/>
    <property type="evidence" value="ECO:0007669"/>
    <property type="project" value="TreeGrafter"/>
</dbReference>
<dbReference type="EMBL" id="KQ257454">
    <property type="protein sequence ID" value="KND01803.1"/>
    <property type="molecule type" value="Genomic_DNA"/>
</dbReference>
<name>A0A0L0HL70_SPIPD</name>
<dbReference type="InterPro" id="IPR007194">
    <property type="entry name" value="TRAPP_component"/>
</dbReference>
<organism evidence="8 9">
    <name type="scientific">Spizellomyces punctatus (strain DAOM BR117)</name>
    <dbReference type="NCBI Taxonomy" id="645134"/>
    <lineage>
        <taxon>Eukaryota</taxon>
        <taxon>Fungi</taxon>
        <taxon>Fungi incertae sedis</taxon>
        <taxon>Chytridiomycota</taxon>
        <taxon>Chytridiomycota incertae sedis</taxon>
        <taxon>Chytridiomycetes</taxon>
        <taxon>Spizellomycetales</taxon>
        <taxon>Spizellomycetaceae</taxon>
        <taxon>Spizellomyces</taxon>
    </lineage>
</organism>
<dbReference type="STRING" id="645134.A0A0L0HL70"/>
<dbReference type="PIRSF" id="PIRSF017479">
    <property type="entry name" value="TRAPP_I_complex_Trs31"/>
    <property type="match status" value="1"/>
</dbReference>
<dbReference type="OrthoDB" id="10254842at2759"/>
<keyword evidence="3 7" id="KW-0813">Transport</keyword>
<dbReference type="OMA" id="YMVKFDD"/>
<evidence type="ECO:0000256" key="5">
    <source>
        <dbReference type="ARBA" id="ARBA00022892"/>
    </source>
</evidence>
<dbReference type="PANTHER" id="PTHR20902">
    <property type="entry name" value="41-2 PROTEIN ANTIGEN-RELATED"/>
    <property type="match status" value="1"/>
</dbReference>
<dbReference type="GO" id="GO:0005783">
    <property type="term" value="C:endoplasmic reticulum"/>
    <property type="evidence" value="ECO:0007669"/>
    <property type="project" value="UniProtKB-SubCell"/>
</dbReference>
<evidence type="ECO:0000313" key="9">
    <source>
        <dbReference type="Proteomes" id="UP000053201"/>
    </source>
</evidence>
<dbReference type="VEuPathDB" id="FungiDB:SPPG_03594"/>
<evidence type="ECO:0000313" key="8">
    <source>
        <dbReference type="EMBL" id="KND01803.1"/>
    </source>
</evidence>
<dbReference type="eggNOG" id="KOG3315">
    <property type="taxonomic scope" value="Eukaryota"/>
</dbReference>
<dbReference type="Proteomes" id="UP000053201">
    <property type="component" value="Unassembled WGS sequence"/>
</dbReference>
<dbReference type="CDD" id="cd14943">
    <property type="entry name" value="TRAPPC5_Trs31"/>
    <property type="match status" value="1"/>
</dbReference>
<dbReference type="AlphaFoldDB" id="A0A0L0HL70"/>
<comment type="subunit">
    <text evidence="7">Part of the multisubunit TRAPP (transport protein particle) complex.</text>
</comment>
<keyword evidence="4 7" id="KW-0256">Endoplasmic reticulum</keyword>
<proteinExistence type="inferred from homology"/>
<dbReference type="Pfam" id="PF04051">
    <property type="entry name" value="TRAPP"/>
    <property type="match status" value="1"/>
</dbReference>
<dbReference type="PANTHER" id="PTHR20902:SF0">
    <property type="entry name" value="TRAFFICKING PROTEIN PARTICLE COMPLEX SUBUNIT 5"/>
    <property type="match status" value="1"/>
</dbReference>
<reference evidence="8 9" key="1">
    <citation type="submission" date="2009-08" db="EMBL/GenBank/DDBJ databases">
        <title>The Genome Sequence of Spizellomyces punctatus strain DAOM BR117.</title>
        <authorList>
            <consortium name="The Broad Institute Genome Sequencing Platform"/>
            <person name="Russ C."/>
            <person name="Cuomo C."/>
            <person name="Shea T."/>
            <person name="Young S.K."/>
            <person name="Zeng Q."/>
            <person name="Koehrsen M."/>
            <person name="Haas B."/>
            <person name="Borodovsky M."/>
            <person name="Guigo R."/>
            <person name="Alvarado L."/>
            <person name="Berlin A."/>
            <person name="Bochicchio J."/>
            <person name="Borenstein D."/>
            <person name="Chapman S."/>
            <person name="Chen Z."/>
            <person name="Engels R."/>
            <person name="Freedman E."/>
            <person name="Gellesch M."/>
            <person name="Goldberg J."/>
            <person name="Griggs A."/>
            <person name="Gujja S."/>
            <person name="Heiman D."/>
            <person name="Hepburn T."/>
            <person name="Howarth C."/>
            <person name="Jen D."/>
            <person name="Larson L."/>
            <person name="Lewis B."/>
            <person name="Mehta T."/>
            <person name="Park D."/>
            <person name="Pearson M."/>
            <person name="Roberts A."/>
            <person name="Saif S."/>
            <person name="Shenoy N."/>
            <person name="Sisk P."/>
            <person name="Stolte C."/>
            <person name="Sykes S."/>
            <person name="Thomson T."/>
            <person name="Walk T."/>
            <person name="White J."/>
            <person name="Yandava C."/>
            <person name="Burger G."/>
            <person name="Gray M.W."/>
            <person name="Holland P.W.H."/>
            <person name="King N."/>
            <person name="Lang F.B.F."/>
            <person name="Roger A.J."/>
            <person name="Ruiz-Trillo I."/>
            <person name="Lander E."/>
            <person name="Nusbaum C."/>
        </authorList>
    </citation>
    <scope>NUCLEOTIDE SEQUENCE [LARGE SCALE GENOMIC DNA]</scope>
    <source>
        <strain evidence="8 9">DAOM BR117</strain>
    </source>
</reference>
<protein>
    <recommendedName>
        <fullName evidence="7">Trafficking protein particle complex subunit</fullName>
    </recommendedName>
</protein>
<dbReference type="InterPro" id="IPR016696">
    <property type="entry name" value="TRAPP-I_su5"/>
</dbReference>
<evidence type="ECO:0000256" key="3">
    <source>
        <dbReference type="ARBA" id="ARBA00022448"/>
    </source>
</evidence>
<evidence type="ECO:0000256" key="1">
    <source>
        <dbReference type="ARBA" id="ARBA00004240"/>
    </source>
</evidence>
<dbReference type="InterPro" id="IPR024096">
    <property type="entry name" value="NO_sig/Golgi_transp_ligand-bd"/>
</dbReference>
<dbReference type="InParanoid" id="A0A0L0HL70"/>
<comment type="similarity">
    <text evidence="2 7">Belongs to the TRAPP small subunits family. BET3 subfamily.</text>
</comment>
<comment type="subcellular location">
    <subcellularLocation>
        <location evidence="1">Endoplasmic reticulum</location>
    </subcellularLocation>
    <subcellularLocation>
        <location evidence="7">Golgi apparatus</location>
        <location evidence="7">cis-Golgi network</location>
    </subcellularLocation>
</comment>
<dbReference type="GO" id="GO:0006888">
    <property type="term" value="P:endoplasmic reticulum to Golgi vesicle-mediated transport"/>
    <property type="evidence" value="ECO:0007669"/>
    <property type="project" value="TreeGrafter"/>
</dbReference>
<keyword evidence="9" id="KW-1185">Reference proteome</keyword>
<keyword evidence="6 7" id="KW-0333">Golgi apparatus</keyword>
<sequence length="200" mass="22457">MSQSTARPSSSLRRPAILERNLSKGRSNEVSVAAYAFLFAEMLSYATKKSSGIQDMEKKLSDFGYRVGIRFLELIVFRERPGRRDTRLLNVLSFIHSTIWKTLFGKVADALEKGTENEDEYMISDNEPNITKFIAVPREMSQLSCGAFIGGVVEAVLDGCGFPARVSAHSTATDQFPLRTTILMKFDKTVLQRDKTFEAR</sequence>
<gene>
    <name evidence="8" type="ORF">SPPG_03594</name>
</gene>
<dbReference type="FunCoup" id="A0A0L0HL70">
    <property type="interactions" value="197"/>
</dbReference>
<dbReference type="GO" id="GO:1990072">
    <property type="term" value="C:TRAPPIII protein complex"/>
    <property type="evidence" value="ECO:0007669"/>
    <property type="project" value="TreeGrafter"/>
</dbReference>
<dbReference type="SUPFAM" id="SSF111126">
    <property type="entry name" value="Ligand-binding domain in the NO signalling and Golgi transport"/>
    <property type="match status" value="1"/>
</dbReference>
<dbReference type="GO" id="GO:1990070">
    <property type="term" value="C:TRAPPI protein complex"/>
    <property type="evidence" value="ECO:0007669"/>
    <property type="project" value="TreeGrafter"/>
</dbReference>
<accession>A0A0L0HL70</accession>
<dbReference type="GeneID" id="27687100"/>
<evidence type="ECO:0000256" key="7">
    <source>
        <dbReference type="PIRNR" id="PIRNR017479"/>
    </source>
</evidence>
<dbReference type="FunFam" id="3.30.1380.20:FF:000002">
    <property type="entry name" value="Trafficking protein particle complex subunit"/>
    <property type="match status" value="1"/>
</dbReference>
<evidence type="ECO:0000256" key="6">
    <source>
        <dbReference type="ARBA" id="ARBA00023034"/>
    </source>
</evidence>
<keyword evidence="5 7" id="KW-0931">ER-Golgi transport</keyword>
<dbReference type="Gene3D" id="3.30.1380.20">
    <property type="entry name" value="Trafficking protein particle complex subunit 3"/>
    <property type="match status" value="1"/>
</dbReference>
<evidence type="ECO:0000256" key="2">
    <source>
        <dbReference type="ARBA" id="ARBA00006218"/>
    </source>
</evidence>